<evidence type="ECO:0000256" key="1">
    <source>
        <dbReference type="ARBA" id="ARBA00022553"/>
    </source>
</evidence>
<name>A0A8H9MEJ8_9PSEU</name>
<dbReference type="EMBL" id="BNAV01000005">
    <property type="protein sequence ID" value="GHF62335.1"/>
    <property type="molecule type" value="Genomic_DNA"/>
</dbReference>
<dbReference type="SUPFAM" id="SSF52172">
    <property type="entry name" value="CheY-like"/>
    <property type="match status" value="1"/>
</dbReference>
<keyword evidence="5" id="KW-0804">Transcription</keyword>
<dbReference type="Proteomes" id="UP000658656">
    <property type="component" value="Unassembled WGS sequence"/>
</dbReference>
<accession>A0A8H9MEJ8</accession>
<keyword evidence="2" id="KW-0902">Two-component regulatory system</keyword>
<evidence type="ECO:0000256" key="4">
    <source>
        <dbReference type="ARBA" id="ARBA00023125"/>
    </source>
</evidence>
<dbReference type="Pfam" id="PF00072">
    <property type="entry name" value="Response_reg"/>
    <property type="match status" value="1"/>
</dbReference>
<gene>
    <name evidence="8" type="ORF">GCM10017566_39830</name>
</gene>
<keyword evidence="9" id="KW-1185">Reference proteome</keyword>
<keyword evidence="3" id="KW-0805">Transcription regulation</keyword>
<dbReference type="InterPro" id="IPR011006">
    <property type="entry name" value="CheY-like_superfamily"/>
</dbReference>
<keyword evidence="1 6" id="KW-0597">Phosphoprotein</keyword>
<dbReference type="OrthoDB" id="3197131at2"/>
<evidence type="ECO:0000313" key="8">
    <source>
        <dbReference type="EMBL" id="GHF62335.1"/>
    </source>
</evidence>
<protein>
    <recommendedName>
        <fullName evidence="7">Response regulatory domain-containing protein</fullName>
    </recommendedName>
</protein>
<dbReference type="Gene3D" id="3.40.50.2300">
    <property type="match status" value="1"/>
</dbReference>
<evidence type="ECO:0000256" key="6">
    <source>
        <dbReference type="PROSITE-ProRule" id="PRU00169"/>
    </source>
</evidence>
<dbReference type="PANTHER" id="PTHR48111">
    <property type="entry name" value="REGULATOR OF RPOS"/>
    <property type="match status" value="1"/>
</dbReference>
<feature type="domain" description="Response regulatory" evidence="7">
    <location>
        <begin position="12"/>
        <end position="126"/>
    </location>
</feature>
<dbReference type="PROSITE" id="PS50110">
    <property type="entry name" value="RESPONSE_REGULATORY"/>
    <property type="match status" value="1"/>
</dbReference>
<dbReference type="GO" id="GO:0032993">
    <property type="term" value="C:protein-DNA complex"/>
    <property type="evidence" value="ECO:0007669"/>
    <property type="project" value="TreeGrafter"/>
</dbReference>
<comment type="caution">
    <text evidence="8">The sequence shown here is derived from an EMBL/GenBank/DDBJ whole genome shotgun (WGS) entry which is preliminary data.</text>
</comment>
<dbReference type="InterPro" id="IPR039420">
    <property type="entry name" value="WalR-like"/>
</dbReference>
<evidence type="ECO:0000313" key="9">
    <source>
        <dbReference type="Proteomes" id="UP000658656"/>
    </source>
</evidence>
<evidence type="ECO:0000256" key="5">
    <source>
        <dbReference type="ARBA" id="ARBA00023163"/>
    </source>
</evidence>
<dbReference type="AlphaFoldDB" id="A0A8H9MEJ8"/>
<dbReference type="GO" id="GO:0000156">
    <property type="term" value="F:phosphorelay response regulator activity"/>
    <property type="evidence" value="ECO:0007669"/>
    <property type="project" value="TreeGrafter"/>
</dbReference>
<dbReference type="GO" id="GO:0000976">
    <property type="term" value="F:transcription cis-regulatory region binding"/>
    <property type="evidence" value="ECO:0007669"/>
    <property type="project" value="TreeGrafter"/>
</dbReference>
<reference evidence="8" key="2">
    <citation type="submission" date="2020-09" db="EMBL/GenBank/DDBJ databases">
        <authorList>
            <person name="Sun Q."/>
            <person name="Zhou Y."/>
        </authorList>
    </citation>
    <scope>NUCLEOTIDE SEQUENCE</scope>
    <source>
        <strain evidence="8">CGMCC 4.7679</strain>
    </source>
</reference>
<evidence type="ECO:0000256" key="3">
    <source>
        <dbReference type="ARBA" id="ARBA00023015"/>
    </source>
</evidence>
<proteinExistence type="predicted"/>
<dbReference type="GO" id="GO:0005829">
    <property type="term" value="C:cytosol"/>
    <property type="evidence" value="ECO:0007669"/>
    <property type="project" value="TreeGrafter"/>
</dbReference>
<reference evidence="8" key="1">
    <citation type="journal article" date="2014" name="Int. J. Syst. Evol. Microbiol.">
        <title>Complete genome sequence of Corynebacterium casei LMG S-19264T (=DSM 44701T), isolated from a smear-ripened cheese.</title>
        <authorList>
            <consortium name="US DOE Joint Genome Institute (JGI-PGF)"/>
            <person name="Walter F."/>
            <person name="Albersmeier A."/>
            <person name="Kalinowski J."/>
            <person name="Ruckert C."/>
        </authorList>
    </citation>
    <scope>NUCLEOTIDE SEQUENCE</scope>
    <source>
        <strain evidence="8">CGMCC 4.7679</strain>
    </source>
</reference>
<dbReference type="CDD" id="cd00156">
    <property type="entry name" value="REC"/>
    <property type="match status" value="1"/>
</dbReference>
<dbReference type="PANTHER" id="PTHR48111:SF1">
    <property type="entry name" value="TWO-COMPONENT RESPONSE REGULATOR ORR33"/>
    <property type="match status" value="1"/>
</dbReference>
<dbReference type="InterPro" id="IPR001789">
    <property type="entry name" value="Sig_transdc_resp-reg_receiver"/>
</dbReference>
<dbReference type="GO" id="GO:0006355">
    <property type="term" value="P:regulation of DNA-templated transcription"/>
    <property type="evidence" value="ECO:0007669"/>
    <property type="project" value="TreeGrafter"/>
</dbReference>
<dbReference type="RefSeq" id="WP_145936844.1">
    <property type="nucleotide sequence ID" value="NZ_BNAV01000005.1"/>
</dbReference>
<evidence type="ECO:0000256" key="2">
    <source>
        <dbReference type="ARBA" id="ARBA00023012"/>
    </source>
</evidence>
<evidence type="ECO:0000259" key="7">
    <source>
        <dbReference type="PROSITE" id="PS50110"/>
    </source>
</evidence>
<keyword evidence="4" id="KW-0238">DNA-binding</keyword>
<dbReference type="SMART" id="SM00448">
    <property type="entry name" value="REC"/>
    <property type="match status" value="1"/>
</dbReference>
<sequence>MTRTSEVEPRSAVLVVDDNPMFRELLARGLALEGFEVATAPSGPEALVRLSERRPDLVLTDVDMPGMTGLELVRTLREWDADTPVLFVTGRATDADEAAGFAAGGNGYLVKPFGWSELLERVQALLGSRSGAL</sequence>
<organism evidence="8 9">
    <name type="scientific">Amycolatopsis bartoniae</name>
    <dbReference type="NCBI Taxonomy" id="941986"/>
    <lineage>
        <taxon>Bacteria</taxon>
        <taxon>Bacillati</taxon>
        <taxon>Actinomycetota</taxon>
        <taxon>Actinomycetes</taxon>
        <taxon>Pseudonocardiales</taxon>
        <taxon>Pseudonocardiaceae</taxon>
        <taxon>Amycolatopsis</taxon>
    </lineage>
</organism>
<feature type="modified residue" description="4-aspartylphosphate" evidence="6">
    <location>
        <position position="61"/>
    </location>
</feature>